<feature type="binding site" evidence="16">
    <location>
        <position position="80"/>
    </location>
    <ligand>
        <name>Zn(2+)</name>
        <dbReference type="ChEBI" id="CHEBI:29105"/>
        <note>catalytic</note>
    </ligand>
</feature>
<keyword evidence="5 14" id="KW-0812">Transmembrane</keyword>
<dbReference type="Pfam" id="PF02163">
    <property type="entry name" value="Peptidase_M50"/>
    <property type="match status" value="2"/>
</dbReference>
<comment type="cofactor">
    <cofactor evidence="14 16">
        <name>Zn(2+)</name>
        <dbReference type="ChEBI" id="CHEBI:29105"/>
    </cofactor>
    <text evidence="14 16">Binds 1 zinc ion per subunit.</text>
</comment>
<evidence type="ECO:0000256" key="14">
    <source>
        <dbReference type="PIRNR" id="PIRNR006404"/>
    </source>
</evidence>
<evidence type="ECO:0000256" key="16">
    <source>
        <dbReference type="PIRSR" id="PIRSR006404-2"/>
    </source>
</evidence>
<feature type="binding site" evidence="16">
    <location>
        <position position="177"/>
    </location>
    <ligand>
        <name>Zn(2+)</name>
        <dbReference type="ChEBI" id="CHEBI:29105"/>
        <note>catalytic</note>
    </ligand>
</feature>
<keyword evidence="12 17" id="KW-0129">CBS domain</keyword>
<evidence type="ECO:0000256" key="2">
    <source>
        <dbReference type="ARBA" id="ARBA00007931"/>
    </source>
</evidence>
<evidence type="ECO:0000256" key="9">
    <source>
        <dbReference type="ARBA" id="ARBA00022833"/>
    </source>
</evidence>
<dbReference type="PROSITE" id="PS51371">
    <property type="entry name" value="CBS"/>
    <property type="match status" value="2"/>
</dbReference>
<dbReference type="PANTHER" id="PTHR39188:SF3">
    <property type="entry name" value="STAGE IV SPORULATION PROTEIN FB"/>
    <property type="match status" value="1"/>
</dbReference>
<evidence type="ECO:0000256" key="4">
    <source>
        <dbReference type="ARBA" id="ARBA00022670"/>
    </source>
</evidence>
<feature type="domain" description="CBS" evidence="19">
    <location>
        <begin position="319"/>
        <end position="377"/>
    </location>
</feature>
<dbReference type="CDD" id="cd04801">
    <property type="entry name" value="CBS_pair_peptidase_M50"/>
    <property type="match status" value="1"/>
</dbReference>
<evidence type="ECO:0000256" key="13">
    <source>
        <dbReference type="ARBA" id="ARBA00023136"/>
    </source>
</evidence>
<comment type="caution">
    <text evidence="20">The sequence shown here is derived from an EMBL/GenBank/DDBJ whole genome shotgun (WGS) entry which is preliminary data.</text>
</comment>
<name>A0A8J8TRH8_9EURY</name>
<dbReference type="EMBL" id="PHNJ01000007">
    <property type="protein sequence ID" value="TYL37990.1"/>
    <property type="molecule type" value="Genomic_DNA"/>
</dbReference>
<feature type="active site" evidence="15">
    <location>
        <position position="81"/>
    </location>
</feature>
<evidence type="ECO:0000256" key="1">
    <source>
        <dbReference type="ARBA" id="ARBA00004651"/>
    </source>
</evidence>
<dbReference type="Gene3D" id="3.10.580.10">
    <property type="entry name" value="CBS-domain"/>
    <property type="match status" value="1"/>
</dbReference>
<feature type="region of interest" description="Disordered" evidence="18">
    <location>
        <begin position="379"/>
        <end position="402"/>
    </location>
</feature>
<sequence length="402" mass="42865">MFKSFRIGSLFGIPVKLDVTFLLILPVFAWIIAIQIGDLVPVLNAVLGTSIAAEPLTTGSTPWLLGTAAAIGLFASVLLHELGHSLVAIRYGFPIDSITLWLLGGVAQLSEQPRNWRQELAIAIAGPIVSVGLGVAFYVLVVVVPAALETAQFVFAYLAVINVALAAFNMLPGFPMDGGRVLRAILGRNRPFAVATAQAAQVGKAFALLLGLFGLLALNIFLIAIAFFIYIAATGEARQTALQAAVEGITIEDMMTPVDELDTVPPDITITELLDAMMEHRHTGFPVLEGGSVTGVVTLEDARTVPPAERDTTTVREVMTTNLETLSRDDDAWEALTSLQRNEIGRLIVLDEFGELAGLVTRTDVITALNIGAVRSVQGRAGVPEPAEQPGETVQPVEGPRW</sequence>
<evidence type="ECO:0000259" key="19">
    <source>
        <dbReference type="PROSITE" id="PS51371"/>
    </source>
</evidence>
<keyword evidence="7" id="KW-0677">Repeat</keyword>
<feature type="domain" description="CBS" evidence="19">
    <location>
        <begin position="255"/>
        <end position="312"/>
    </location>
</feature>
<dbReference type="GO" id="GO:0006508">
    <property type="term" value="P:proteolysis"/>
    <property type="evidence" value="ECO:0007669"/>
    <property type="project" value="UniProtKB-KW"/>
</dbReference>
<dbReference type="Proteomes" id="UP000766904">
    <property type="component" value="Unassembled WGS sequence"/>
</dbReference>
<feature type="transmembrane region" description="Helical" evidence="14">
    <location>
        <begin position="206"/>
        <end position="233"/>
    </location>
</feature>
<keyword evidence="3 14" id="KW-1003">Cell membrane</keyword>
<dbReference type="GO" id="GO:0008237">
    <property type="term" value="F:metallopeptidase activity"/>
    <property type="evidence" value="ECO:0007669"/>
    <property type="project" value="UniProtKB-UniRule"/>
</dbReference>
<dbReference type="InterPro" id="IPR046342">
    <property type="entry name" value="CBS_dom_sf"/>
</dbReference>
<evidence type="ECO:0000256" key="3">
    <source>
        <dbReference type="ARBA" id="ARBA00022475"/>
    </source>
</evidence>
<evidence type="ECO:0000256" key="12">
    <source>
        <dbReference type="ARBA" id="ARBA00023122"/>
    </source>
</evidence>
<keyword evidence="11 14" id="KW-0482">Metalloprotease</keyword>
<evidence type="ECO:0000256" key="15">
    <source>
        <dbReference type="PIRSR" id="PIRSR006404-1"/>
    </source>
</evidence>
<dbReference type="SMART" id="SM00116">
    <property type="entry name" value="CBS"/>
    <property type="match status" value="2"/>
</dbReference>
<dbReference type="PIRSF" id="PIRSF006404">
    <property type="entry name" value="UCP006404_Pept_M50_CBS"/>
    <property type="match status" value="1"/>
</dbReference>
<dbReference type="PANTHER" id="PTHR39188">
    <property type="entry name" value="MEMBRANE-ASSOCIATED ZINC METALLOPROTEASE M50B"/>
    <property type="match status" value="1"/>
</dbReference>
<feature type="transmembrane region" description="Helical" evidence="14">
    <location>
        <begin position="120"/>
        <end position="148"/>
    </location>
</feature>
<evidence type="ECO:0000313" key="20">
    <source>
        <dbReference type="EMBL" id="TYL37990.1"/>
    </source>
</evidence>
<dbReference type="AlphaFoldDB" id="A0A8J8TRH8"/>
<dbReference type="CDD" id="cd06164">
    <property type="entry name" value="S2P-M50_SpoIVFB_CBS"/>
    <property type="match status" value="1"/>
</dbReference>
<keyword evidence="10 14" id="KW-1133">Transmembrane helix</keyword>
<dbReference type="OrthoDB" id="12044at2157"/>
<feature type="transmembrane region" description="Helical" evidence="14">
    <location>
        <begin position="63"/>
        <end position="82"/>
    </location>
</feature>
<feature type="binding site" evidence="16">
    <location>
        <position position="84"/>
    </location>
    <ligand>
        <name>Zn(2+)</name>
        <dbReference type="ChEBI" id="CHEBI:29105"/>
        <note>catalytic</note>
    </ligand>
</feature>
<organism evidence="20 21">
    <name type="scientific">Natronococcus pandeyae</name>
    <dbReference type="NCBI Taxonomy" id="2055836"/>
    <lineage>
        <taxon>Archaea</taxon>
        <taxon>Methanobacteriati</taxon>
        <taxon>Methanobacteriota</taxon>
        <taxon>Stenosarchaea group</taxon>
        <taxon>Halobacteria</taxon>
        <taxon>Halobacteriales</taxon>
        <taxon>Natrialbaceae</taxon>
        <taxon>Natronococcus</taxon>
    </lineage>
</organism>
<dbReference type="RefSeq" id="WP_148858765.1">
    <property type="nucleotide sequence ID" value="NZ_PHNJ01000007.1"/>
</dbReference>
<evidence type="ECO:0000256" key="18">
    <source>
        <dbReference type="SAM" id="MobiDB-lite"/>
    </source>
</evidence>
<dbReference type="Pfam" id="PF00571">
    <property type="entry name" value="CBS"/>
    <property type="match status" value="2"/>
</dbReference>
<feature type="transmembrane region" description="Helical" evidence="14">
    <location>
        <begin position="154"/>
        <end position="174"/>
    </location>
</feature>
<comment type="subcellular location">
    <subcellularLocation>
        <location evidence="1 14">Cell membrane</location>
        <topology evidence="1 14">Multi-pass membrane protein</topology>
    </subcellularLocation>
</comment>
<proteinExistence type="inferred from homology"/>
<reference evidence="20" key="1">
    <citation type="submission" date="2017-11" db="EMBL/GenBank/DDBJ databases">
        <authorList>
            <person name="Kajale S.C."/>
            <person name="Sharma A."/>
        </authorList>
    </citation>
    <scope>NUCLEOTIDE SEQUENCE</scope>
    <source>
        <strain evidence="20">LS1_42</strain>
    </source>
</reference>
<dbReference type="GO" id="GO:0005886">
    <property type="term" value="C:plasma membrane"/>
    <property type="evidence" value="ECO:0007669"/>
    <property type="project" value="UniProtKB-SubCell"/>
</dbReference>
<dbReference type="GO" id="GO:0046872">
    <property type="term" value="F:metal ion binding"/>
    <property type="evidence" value="ECO:0007669"/>
    <property type="project" value="UniProtKB-UniRule"/>
</dbReference>
<protein>
    <recommendedName>
        <fullName evidence="14">Zinc metalloprotease</fullName>
    </recommendedName>
</protein>
<keyword evidence="21" id="KW-1185">Reference proteome</keyword>
<feature type="transmembrane region" description="Helical" evidence="14">
    <location>
        <begin position="21"/>
        <end position="43"/>
    </location>
</feature>
<evidence type="ECO:0000256" key="10">
    <source>
        <dbReference type="ARBA" id="ARBA00022989"/>
    </source>
</evidence>
<dbReference type="InterPro" id="IPR016483">
    <property type="entry name" value="UCP006404_Pept_M50_CBS"/>
</dbReference>
<evidence type="ECO:0000256" key="6">
    <source>
        <dbReference type="ARBA" id="ARBA00022723"/>
    </source>
</evidence>
<comment type="similarity">
    <text evidence="2 14">Belongs to the peptidase M50B family.</text>
</comment>
<dbReference type="SUPFAM" id="SSF54631">
    <property type="entry name" value="CBS-domain pair"/>
    <property type="match status" value="1"/>
</dbReference>
<keyword evidence="13 14" id="KW-0472">Membrane</keyword>
<evidence type="ECO:0000256" key="17">
    <source>
        <dbReference type="PROSITE-ProRule" id="PRU00703"/>
    </source>
</evidence>
<evidence type="ECO:0000313" key="21">
    <source>
        <dbReference type="Proteomes" id="UP000766904"/>
    </source>
</evidence>
<dbReference type="InterPro" id="IPR008915">
    <property type="entry name" value="Peptidase_M50"/>
</dbReference>
<accession>A0A8J8TRH8</accession>
<evidence type="ECO:0000256" key="8">
    <source>
        <dbReference type="ARBA" id="ARBA00022801"/>
    </source>
</evidence>
<evidence type="ECO:0000256" key="5">
    <source>
        <dbReference type="ARBA" id="ARBA00022692"/>
    </source>
</evidence>
<keyword evidence="8 14" id="KW-0378">Hydrolase</keyword>
<keyword evidence="6 14" id="KW-0479">Metal-binding</keyword>
<evidence type="ECO:0000256" key="11">
    <source>
        <dbReference type="ARBA" id="ARBA00023049"/>
    </source>
</evidence>
<dbReference type="InterPro" id="IPR000644">
    <property type="entry name" value="CBS_dom"/>
</dbReference>
<gene>
    <name evidence="20" type="ORF">CV102_14840</name>
</gene>
<keyword evidence="9 14" id="KW-0862">Zinc</keyword>
<keyword evidence="4 14" id="KW-0645">Protease</keyword>
<evidence type="ECO:0000256" key="7">
    <source>
        <dbReference type="ARBA" id="ARBA00022737"/>
    </source>
</evidence>